<dbReference type="PANTHER" id="PTHR35603">
    <property type="match status" value="1"/>
</dbReference>
<comment type="caution">
    <text evidence="5">The sequence shown here is derived from an EMBL/GenBank/DDBJ whole genome shotgun (WGS) entry which is preliminary data.</text>
</comment>
<dbReference type="RefSeq" id="WP_367845928.1">
    <property type="nucleotide sequence ID" value="NZ_JBFOHL010000017.1"/>
</dbReference>
<feature type="chain" id="PRO_5046357696" evidence="3">
    <location>
        <begin position="26"/>
        <end position="153"/>
    </location>
</feature>
<evidence type="ECO:0000313" key="6">
    <source>
        <dbReference type="Proteomes" id="UP001556170"/>
    </source>
</evidence>
<dbReference type="Pfam" id="PF05433">
    <property type="entry name" value="Rick_17kDa_Anti"/>
    <property type="match status" value="1"/>
</dbReference>
<evidence type="ECO:0000256" key="2">
    <source>
        <dbReference type="ARBA" id="ARBA00023136"/>
    </source>
</evidence>
<keyword evidence="2" id="KW-0472">Membrane</keyword>
<feature type="domain" description="Glycine zipper 2TM" evidence="4">
    <location>
        <begin position="63"/>
        <end position="104"/>
    </location>
</feature>
<comment type="subcellular location">
    <subcellularLocation>
        <location evidence="1">Membrane</location>
    </subcellularLocation>
</comment>
<accession>A0ABV3QSS1</accession>
<organism evidence="5 6">
    <name type="scientific">Rhodanobacter geophilus</name>
    <dbReference type="NCBI Taxonomy" id="3162488"/>
    <lineage>
        <taxon>Bacteria</taxon>
        <taxon>Pseudomonadati</taxon>
        <taxon>Pseudomonadota</taxon>
        <taxon>Gammaproteobacteria</taxon>
        <taxon>Lysobacterales</taxon>
        <taxon>Rhodanobacteraceae</taxon>
        <taxon>Rhodanobacter</taxon>
    </lineage>
</organism>
<reference evidence="5 6" key="1">
    <citation type="submission" date="2024-06" db="EMBL/GenBank/DDBJ databases">
        <authorList>
            <person name="Woo H."/>
        </authorList>
    </citation>
    <scope>NUCLEOTIDE SEQUENCE [LARGE SCALE GENOMIC DNA]</scope>
    <source>
        <strain evidence="5 6">S2-g</strain>
    </source>
</reference>
<name>A0ABV3QSS1_9GAMM</name>
<keyword evidence="6" id="KW-1185">Reference proteome</keyword>
<dbReference type="EMBL" id="JBFOHL010000017">
    <property type="protein sequence ID" value="MEW9625638.1"/>
    <property type="molecule type" value="Genomic_DNA"/>
</dbReference>
<dbReference type="InterPro" id="IPR051407">
    <property type="entry name" value="Bact_OM_lipoprot/Surf_antigen"/>
</dbReference>
<evidence type="ECO:0000313" key="5">
    <source>
        <dbReference type="EMBL" id="MEW9625638.1"/>
    </source>
</evidence>
<gene>
    <name evidence="5" type="ORF">ABQJ56_15525</name>
</gene>
<protein>
    <submittedName>
        <fullName evidence="5">Glycine zipper 2TM domain-containing protein</fullName>
    </submittedName>
</protein>
<evidence type="ECO:0000256" key="3">
    <source>
        <dbReference type="SAM" id="SignalP"/>
    </source>
</evidence>
<feature type="signal peptide" evidence="3">
    <location>
        <begin position="1"/>
        <end position="25"/>
    </location>
</feature>
<keyword evidence="3" id="KW-0732">Signal</keyword>
<evidence type="ECO:0000259" key="4">
    <source>
        <dbReference type="Pfam" id="PF05433"/>
    </source>
</evidence>
<sequence>MNAKSLLALSLTAMLGFAASGTAAAQSNGVLVRNDGIYLRCDQCGTVQSVEQNITQGGGHGTAGAIIGAIAGGVLGNQVGKGNGRKLATVGGAVGGGFAGHAIGNNTGSNTSWLVRIRMGNGSYQNIQVKDASGIRQGDLVQVDANGNIARIQ</sequence>
<dbReference type="Proteomes" id="UP001556170">
    <property type="component" value="Unassembled WGS sequence"/>
</dbReference>
<proteinExistence type="predicted"/>
<evidence type="ECO:0000256" key="1">
    <source>
        <dbReference type="ARBA" id="ARBA00004370"/>
    </source>
</evidence>
<dbReference type="InterPro" id="IPR008816">
    <property type="entry name" value="Gly_zipper_2TM_dom"/>
</dbReference>
<dbReference type="PANTHER" id="PTHR35603:SF2">
    <property type="entry name" value="OUTER MEMBRANE LIPOPROTEIN"/>
    <property type="match status" value="1"/>
</dbReference>